<proteinExistence type="predicted"/>
<dbReference type="EMBL" id="MT144707">
    <property type="protein sequence ID" value="QJH97920.1"/>
    <property type="molecule type" value="Genomic_DNA"/>
</dbReference>
<accession>A0A6M3KIM2</accession>
<feature type="region of interest" description="Disordered" evidence="1">
    <location>
        <begin position="1"/>
        <end position="20"/>
    </location>
</feature>
<gene>
    <name evidence="3" type="ORF">MM415A00479_0015</name>
    <name evidence="2" type="ORF">MM415B01443_0008</name>
    <name evidence="4" type="ORF">TM448B01123_0006</name>
</gene>
<dbReference type="EMBL" id="MT142472">
    <property type="protein sequence ID" value="QJA81856.1"/>
    <property type="molecule type" value="Genomic_DNA"/>
</dbReference>
<evidence type="ECO:0000313" key="2">
    <source>
        <dbReference type="EMBL" id="QJA58512.1"/>
    </source>
</evidence>
<evidence type="ECO:0000313" key="3">
    <source>
        <dbReference type="EMBL" id="QJA81856.1"/>
    </source>
</evidence>
<name>A0A6M3KIM2_9ZZZZ</name>
<organism evidence="3">
    <name type="scientific">viral metagenome</name>
    <dbReference type="NCBI Taxonomy" id="1070528"/>
    <lineage>
        <taxon>unclassified sequences</taxon>
        <taxon>metagenomes</taxon>
        <taxon>organismal metagenomes</taxon>
    </lineage>
</organism>
<evidence type="ECO:0000313" key="4">
    <source>
        <dbReference type="EMBL" id="QJH97920.1"/>
    </source>
</evidence>
<evidence type="ECO:0000256" key="1">
    <source>
        <dbReference type="SAM" id="MobiDB-lite"/>
    </source>
</evidence>
<sequence>MTTLNPALSDLLMRPDNPNPEAYRDTINKFLAGIPSEYQSAAAPTQSAATPTSSTSASGMTTPLTPELVSKIYTQMIGRVPSASGAAQNAGEYATVEDYVARLKQSPQWTGAEYPGAATGVTTGATDEPYTFDVPKTVYPKAETTSRSGLDPDLIKKMTEMVYPQLEQSLTGYSATIDDLMQQALGTYNTQLDRALKTAIPRAVNILSERGILHGTEAQKILAQIAKEAAMESATKGYETALQAATRKLAMPEMLRSILGGTTVSEATSITTDESAPYKIMAGLIQGLM</sequence>
<reference evidence="3" key="1">
    <citation type="submission" date="2020-03" db="EMBL/GenBank/DDBJ databases">
        <title>The deep terrestrial virosphere.</title>
        <authorList>
            <person name="Holmfeldt K."/>
            <person name="Nilsson E."/>
            <person name="Simone D."/>
            <person name="Lopez-Fernandez M."/>
            <person name="Wu X."/>
            <person name="de Brujin I."/>
            <person name="Lundin D."/>
            <person name="Andersson A."/>
            <person name="Bertilsson S."/>
            <person name="Dopson M."/>
        </authorList>
    </citation>
    <scope>NUCLEOTIDE SEQUENCE</scope>
    <source>
        <strain evidence="3">MM415A00479</strain>
        <strain evidence="2">MM415B01443</strain>
        <strain evidence="4">TM448B01123</strain>
    </source>
</reference>
<dbReference type="EMBL" id="MT141327">
    <property type="protein sequence ID" value="QJA58512.1"/>
    <property type="molecule type" value="Genomic_DNA"/>
</dbReference>
<feature type="region of interest" description="Disordered" evidence="1">
    <location>
        <begin position="42"/>
        <end position="61"/>
    </location>
</feature>
<protein>
    <submittedName>
        <fullName evidence="3">Uncharacterized protein</fullName>
    </submittedName>
</protein>
<dbReference type="AlphaFoldDB" id="A0A6M3KIM2"/>